<dbReference type="PANTHER" id="PTHR17503:SF0">
    <property type="entry name" value="SYNCOLLIN"/>
    <property type="match status" value="1"/>
</dbReference>
<dbReference type="PANTHER" id="PTHR17503">
    <property type="entry name" value="SYNCOLLIN"/>
    <property type="match status" value="1"/>
</dbReference>
<reference evidence="2 3" key="1">
    <citation type="submission" date="2021-07" db="EMBL/GenBank/DDBJ databases">
        <authorList>
            <person name="Imarazene B."/>
            <person name="Zahm M."/>
            <person name="Klopp C."/>
            <person name="Cabau C."/>
            <person name="Beille S."/>
            <person name="Jouanno E."/>
            <person name="Castinel A."/>
            <person name="Lluch J."/>
            <person name="Gil L."/>
            <person name="Kuchtly C."/>
            <person name="Lopez Roques C."/>
            <person name="Donnadieu C."/>
            <person name="Parrinello H."/>
            <person name="Journot L."/>
            <person name="Du K."/>
            <person name="Schartl M."/>
            <person name="Retaux S."/>
            <person name="Guiguen Y."/>
        </authorList>
    </citation>
    <scope>NUCLEOTIDE SEQUENCE [LARGE SCALE GENOMIC DNA]</scope>
    <source>
        <strain evidence="2">Pach_M1</strain>
        <tissue evidence="2">Testis</tissue>
    </source>
</reference>
<proteinExistence type="predicted"/>
<dbReference type="Proteomes" id="UP000752171">
    <property type="component" value="Unassembled WGS sequence"/>
</dbReference>
<keyword evidence="1" id="KW-0732">Signal</keyword>
<dbReference type="OMA" id="ALYCRCS"/>
<dbReference type="Gene3D" id="2.60.20.10">
    <property type="entry name" value="Crystallins"/>
    <property type="match status" value="1"/>
</dbReference>
<dbReference type="AlphaFoldDB" id="A0A8T2L166"/>
<dbReference type="GeneID" id="103029420"/>
<dbReference type="GO" id="GO:0006887">
    <property type="term" value="P:exocytosis"/>
    <property type="evidence" value="ECO:0007669"/>
    <property type="project" value="InterPro"/>
</dbReference>
<comment type="caution">
    <text evidence="2">The sequence shown here is derived from an EMBL/GenBank/DDBJ whole genome shotgun (WGS) entry which is preliminary data.</text>
</comment>
<gene>
    <name evidence="2" type="primary">SYCN</name>
    <name evidence="2" type="ORF">AMEX_G20114</name>
</gene>
<feature type="signal peptide" evidence="1">
    <location>
        <begin position="1"/>
        <end position="19"/>
    </location>
</feature>
<dbReference type="EMBL" id="JAICCE010000017">
    <property type="protein sequence ID" value="KAG9265648.1"/>
    <property type="molecule type" value="Genomic_DNA"/>
</dbReference>
<dbReference type="OrthoDB" id="9947298at2759"/>
<dbReference type="InterPro" id="IPR028137">
    <property type="entry name" value="Syncollin"/>
</dbReference>
<organism evidence="2 3">
    <name type="scientific">Astyanax mexicanus</name>
    <name type="common">Blind cave fish</name>
    <name type="synonym">Astyanax fasciatus mexicanus</name>
    <dbReference type="NCBI Taxonomy" id="7994"/>
    <lineage>
        <taxon>Eukaryota</taxon>
        <taxon>Metazoa</taxon>
        <taxon>Chordata</taxon>
        <taxon>Craniata</taxon>
        <taxon>Vertebrata</taxon>
        <taxon>Euteleostomi</taxon>
        <taxon>Actinopterygii</taxon>
        <taxon>Neopterygii</taxon>
        <taxon>Teleostei</taxon>
        <taxon>Ostariophysi</taxon>
        <taxon>Characiformes</taxon>
        <taxon>Characoidei</taxon>
        <taxon>Acestrorhamphidae</taxon>
        <taxon>Acestrorhamphinae</taxon>
        <taxon>Astyanax</taxon>
    </lineage>
</organism>
<accession>A0A8T2L166</accession>
<evidence type="ECO:0000256" key="1">
    <source>
        <dbReference type="SAM" id="SignalP"/>
    </source>
</evidence>
<evidence type="ECO:0000313" key="2">
    <source>
        <dbReference type="EMBL" id="KAG9265648.1"/>
    </source>
</evidence>
<evidence type="ECO:0000313" key="3">
    <source>
        <dbReference type="Proteomes" id="UP000752171"/>
    </source>
</evidence>
<dbReference type="KEGG" id="amex:103029420"/>
<sequence>MKVAVALLLCALCFVGLDAQCPEANALYDLEGTKLCARLYAQSNIYYDQSCQGDYLDIYPNDDVPTIAWRWNNRASALVVSRLCNLTVWSRIRKEGTKRKFSPGIQYRLKDVQKGLFGNWDNSISGYYCTC</sequence>
<dbReference type="GO" id="GO:0030667">
    <property type="term" value="C:secretory granule membrane"/>
    <property type="evidence" value="ECO:0007669"/>
    <property type="project" value="InterPro"/>
</dbReference>
<name>A0A8T2L166_ASTMX</name>
<dbReference type="Pfam" id="PF15138">
    <property type="entry name" value="Syncollin"/>
    <property type="match status" value="1"/>
</dbReference>
<protein>
    <submittedName>
        <fullName evidence="2">Syncollin</fullName>
    </submittedName>
</protein>
<feature type="chain" id="PRO_5035840464" evidence="1">
    <location>
        <begin position="20"/>
        <end position="131"/>
    </location>
</feature>